<dbReference type="PANTHER" id="PTHR43080">
    <property type="entry name" value="CBS DOMAIN-CONTAINING PROTEIN CBSX3, MITOCHONDRIAL"/>
    <property type="match status" value="1"/>
</dbReference>
<evidence type="ECO:0000313" key="4">
    <source>
        <dbReference type="EMBL" id="SJN16958.1"/>
    </source>
</evidence>
<proteinExistence type="predicted"/>
<dbReference type="InterPro" id="IPR000644">
    <property type="entry name" value="CBS_dom"/>
</dbReference>
<evidence type="ECO:0000256" key="1">
    <source>
        <dbReference type="ARBA" id="ARBA00023122"/>
    </source>
</evidence>
<reference evidence="4 5" key="1">
    <citation type="submission" date="2017-02" db="EMBL/GenBank/DDBJ databases">
        <authorList>
            <person name="Peterson S.W."/>
        </authorList>
    </citation>
    <scope>NUCLEOTIDE SEQUENCE [LARGE SCALE GENOMIC DNA]</scope>
    <source>
        <strain evidence="4 5">B Mb 05.01</strain>
    </source>
</reference>
<dbReference type="Pfam" id="PF00571">
    <property type="entry name" value="CBS"/>
    <property type="match status" value="2"/>
</dbReference>
<feature type="domain" description="CBS" evidence="3">
    <location>
        <begin position="8"/>
        <end position="66"/>
    </location>
</feature>
<dbReference type="CDD" id="cd04622">
    <property type="entry name" value="CBS_pair_HRP1_like"/>
    <property type="match status" value="1"/>
</dbReference>
<dbReference type="SUPFAM" id="SSF54631">
    <property type="entry name" value="CBS-domain pair"/>
    <property type="match status" value="1"/>
</dbReference>
<dbReference type="PANTHER" id="PTHR43080:SF2">
    <property type="entry name" value="CBS DOMAIN-CONTAINING PROTEIN"/>
    <property type="match status" value="1"/>
</dbReference>
<evidence type="ECO:0000256" key="2">
    <source>
        <dbReference type="PROSITE-ProRule" id="PRU00703"/>
    </source>
</evidence>
<dbReference type="InterPro" id="IPR051257">
    <property type="entry name" value="Diverse_CBS-Domain"/>
</dbReference>
<name>A0A1R4IAX4_9MICO</name>
<feature type="domain" description="CBS" evidence="3">
    <location>
        <begin position="73"/>
        <end position="130"/>
    </location>
</feature>
<dbReference type="SMART" id="SM00116">
    <property type="entry name" value="CBS"/>
    <property type="match status" value="2"/>
</dbReference>
<evidence type="ECO:0000313" key="5">
    <source>
        <dbReference type="Proteomes" id="UP000196320"/>
    </source>
</evidence>
<dbReference type="Proteomes" id="UP000196320">
    <property type="component" value="Unassembled WGS sequence"/>
</dbReference>
<sequence>MTLARDIMTPAPRCIGENDSLSIAASLMSELDIGSLPICGENGKLKGMLTDRDIVVKAVAHGLDPETTPARALAAGKPVTVDASDDVSVALERMRDHQIRRVPVIESRVLVGIVSQADVARVLSAESTGITVESISQPDGEMPSVYVAQQSGEEEQCLATRTRD</sequence>
<dbReference type="Gene3D" id="3.10.580.10">
    <property type="entry name" value="CBS-domain"/>
    <property type="match status" value="1"/>
</dbReference>
<dbReference type="InterPro" id="IPR046342">
    <property type="entry name" value="CBS_dom_sf"/>
</dbReference>
<accession>A0A1R4IAX4</accession>
<dbReference type="PROSITE" id="PS51371">
    <property type="entry name" value="CBS"/>
    <property type="match status" value="2"/>
</dbReference>
<keyword evidence="1 2" id="KW-0129">CBS domain</keyword>
<dbReference type="AlphaFoldDB" id="A0A1R4IAX4"/>
<dbReference type="RefSeq" id="WP_087129630.1">
    <property type="nucleotide sequence ID" value="NZ_FUKO01000004.1"/>
</dbReference>
<evidence type="ECO:0000259" key="3">
    <source>
        <dbReference type="PROSITE" id="PS51371"/>
    </source>
</evidence>
<gene>
    <name evidence="4" type="ORF">FM104_01155</name>
</gene>
<dbReference type="EMBL" id="FUKO01000004">
    <property type="protein sequence ID" value="SJN16958.1"/>
    <property type="molecule type" value="Genomic_DNA"/>
</dbReference>
<dbReference type="OrthoDB" id="9789996at2"/>
<organism evidence="4 5">
    <name type="scientific">Microbacterium esteraromaticum</name>
    <dbReference type="NCBI Taxonomy" id="57043"/>
    <lineage>
        <taxon>Bacteria</taxon>
        <taxon>Bacillati</taxon>
        <taxon>Actinomycetota</taxon>
        <taxon>Actinomycetes</taxon>
        <taxon>Micrococcales</taxon>
        <taxon>Microbacteriaceae</taxon>
        <taxon>Microbacterium</taxon>
    </lineage>
</organism>
<keyword evidence="5" id="KW-1185">Reference proteome</keyword>
<protein>
    <submittedName>
        <fullName evidence="4">CBS domain protein</fullName>
    </submittedName>
</protein>